<evidence type="ECO:0000313" key="4">
    <source>
        <dbReference type="EMBL" id="RZT82444.1"/>
    </source>
</evidence>
<dbReference type="OrthoDB" id="9776657at2"/>
<dbReference type="EMBL" id="SHKK01000001">
    <property type="protein sequence ID" value="RZT82444.1"/>
    <property type="molecule type" value="Genomic_DNA"/>
</dbReference>
<organism evidence="4 5">
    <name type="scientific">Micromonospora violae</name>
    <dbReference type="NCBI Taxonomy" id="1278207"/>
    <lineage>
        <taxon>Bacteria</taxon>
        <taxon>Bacillati</taxon>
        <taxon>Actinomycetota</taxon>
        <taxon>Actinomycetes</taxon>
        <taxon>Micromonosporales</taxon>
        <taxon>Micromonosporaceae</taxon>
        <taxon>Micromonospora</taxon>
    </lineage>
</organism>
<evidence type="ECO:0000313" key="5">
    <source>
        <dbReference type="Proteomes" id="UP000293781"/>
    </source>
</evidence>
<name>A0A4Q7UN56_9ACTN</name>
<dbReference type="GO" id="GO:0016757">
    <property type="term" value="F:glycosyltransferase activity"/>
    <property type="evidence" value="ECO:0007669"/>
    <property type="project" value="UniProtKB-KW"/>
</dbReference>
<comment type="similarity">
    <text evidence="3">Belongs to the glycosyl hydrolase 130 family.</text>
</comment>
<dbReference type="Gene3D" id="2.115.10.20">
    <property type="entry name" value="Glycosyl hydrolase domain, family 43"/>
    <property type="match status" value="1"/>
</dbReference>
<gene>
    <name evidence="4" type="ORF">EV382_5750</name>
</gene>
<dbReference type="Proteomes" id="UP000293781">
    <property type="component" value="Unassembled WGS sequence"/>
</dbReference>
<dbReference type="PANTHER" id="PTHR34106:SF4">
    <property type="entry name" value="BLL5143 PROTEIN"/>
    <property type="match status" value="1"/>
</dbReference>
<evidence type="ECO:0000256" key="1">
    <source>
        <dbReference type="ARBA" id="ARBA00022676"/>
    </source>
</evidence>
<evidence type="ECO:0000256" key="3">
    <source>
        <dbReference type="ARBA" id="ARBA00024356"/>
    </source>
</evidence>
<dbReference type="CDD" id="cd18613">
    <property type="entry name" value="GH130"/>
    <property type="match status" value="1"/>
</dbReference>
<comment type="caution">
    <text evidence="4">The sequence shown here is derived from an EMBL/GenBank/DDBJ whole genome shotgun (WGS) entry which is preliminary data.</text>
</comment>
<dbReference type="RefSeq" id="WP_130406935.1">
    <property type="nucleotide sequence ID" value="NZ_JBEZZO010000001.1"/>
</dbReference>
<keyword evidence="2" id="KW-0808">Transferase</keyword>
<evidence type="ECO:0000256" key="2">
    <source>
        <dbReference type="ARBA" id="ARBA00022679"/>
    </source>
</evidence>
<dbReference type="PANTHER" id="PTHR34106">
    <property type="entry name" value="GLYCOSIDASE"/>
    <property type="match status" value="1"/>
</dbReference>
<protein>
    <submittedName>
        <fullName evidence="4">Putative GH43/DUF377 family glycosyl hydrolase</fullName>
    </submittedName>
</protein>
<accession>A0A4Q7UN56</accession>
<keyword evidence="5" id="KW-1185">Reference proteome</keyword>
<sequence length="498" mass="54054">MTGTLAVRHGVTLAPEPRRVVVKLFVPGEDAALVRSRAAALITRVAHLDDEETGRLLRDTFDRFGTRHRDLDGTFHHHYDLVRHRIARARDLPSTTRLLIGAYFSHEYAVEAAALCNPSMVIHPDQGGLDAGQLRVAISLRQIGEGHLSSIGFASAVLGPGHRLTVADRSGPPVIGQRIAVRHRRDLLAAGLSEVDCDNEITATVLDALPERYDEATFARVLGELPPDLLSRSTGPDTLEHVRRTNAASYATTFPTDTALHQRVLWPAVPAESNGMEDARFVRFTDESGPVYRATYTAYDGRRIATRALASSDLRRFESTPMRGPGVRNKGVALFPRTVGGRHLALCRADGETIGLTRLDGANRWQEPVPLHAPQDSWELVQVGNCGSPIETDAGWLVLTHGVGPMRRYAIGALLLDLHRPERVLARLPGALLSPDEADRDGYVPNVVYSCGGLIHAGELWLPYGASDARVGFATVAVAALLDAMARSPHRPAAPAAE</sequence>
<keyword evidence="4" id="KW-0378">Hydrolase</keyword>
<dbReference type="InterPro" id="IPR023296">
    <property type="entry name" value="Glyco_hydro_beta-prop_sf"/>
</dbReference>
<dbReference type="SUPFAM" id="SSF75005">
    <property type="entry name" value="Arabinanase/levansucrase/invertase"/>
    <property type="match status" value="1"/>
</dbReference>
<reference evidence="4 5" key="1">
    <citation type="submission" date="2019-02" db="EMBL/GenBank/DDBJ databases">
        <title>Sequencing the genomes of 1000 actinobacteria strains.</title>
        <authorList>
            <person name="Klenk H.-P."/>
        </authorList>
    </citation>
    <scope>NUCLEOTIDE SEQUENCE [LARGE SCALE GENOMIC DNA]</scope>
    <source>
        <strain evidence="4 5">DSM 45888</strain>
    </source>
</reference>
<dbReference type="AlphaFoldDB" id="A0A4Q7UN56"/>
<proteinExistence type="inferred from homology"/>
<dbReference type="InterPro" id="IPR007184">
    <property type="entry name" value="Mannoside_phosphorylase"/>
</dbReference>
<dbReference type="GO" id="GO:0016787">
    <property type="term" value="F:hydrolase activity"/>
    <property type="evidence" value="ECO:0007669"/>
    <property type="project" value="UniProtKB-KW"/>
</dbReference>
<dbReference type="Pfam" id="PF04041">
    <property type="entry name" value="Glyco_hydro_130"/>
    <property type="match status" value="1"/>
</dbReference>
<keyword evidence="1" id="KW-0328">Glycosyltransferase</keyword>